<dbReference type="AlphaFoldDB" id="A0A0U1KVY7"/>
<dbReference type="Proteomes" id="UP000049855">
    <property type="component" value="Unassembled WGS sequence"/>
</dbReference>
<evidence type="ECO:0000313" key="2">
    <source>
        <dbReference type="EMBL" id="CQR71073.1"/>
    </source>
</evidence>
<feature type="compositionally biased region" description="Low complexity" evidence="1">
    <location>
        <begin position="39"/>
        <end position="52"/>
    </location>
</feature>
<evidence type="ECO:0000313" key="3">
    <source>
        <dbReference type="Proteomes" id="UP000049855"/>
    </source>
</evidence>
<dbReference type="EMBL" id="CTRP01000003">
    <property type="protein sequence ID" value="CQR71073.1"/>
    <property type="molecule type" value="Genomic_DNA"/>
</dbReference>
<dbReference type="Gene3D" id="1.20.1260.10">
    <property type="match status" value="1"/>
</dbReference>
<keyword evidence="3" id="KW-1185">Reference proteome</keyword>
<dbReference type="SUPFAM" id="SSF47240">
    <property type="entry name" value="Ferritin-like"/>
    <property type="match status" value="1"/>
</dbReference>
<proteinExistence type="predicted"/>
<dbReference type="InterPro" id="IPR009078">
    <property type="entry name" value="Ferritin-like_SF"/>
</dbReference>
<reference evidence="3" key="1">
    <citation type="submission" date="2015-03" db="EMBL/GenBank/DDBJ databases">
        <authorList>
            <person name="Nijsse Bart"/>
        </authorList>
    </citation>
    <scope>NUCLEOTIDE SEQUENCE [LARGE SCALE GENOMIC DNA]</scope>
</reference>
<dbReference type="InterPro" id="IPR012347">
    <property type="entry name" value="Ferritin-like"/>
</dbReference>
<name>A0A0U1KVY7_9FIRM</name>
<evidence type="ECO:0000256" key="1">
    <source>
        <dbReference type="SAM" id="MobiDB-lite"/>
    </source>
</evidence>
<sequence>MLSSKELMHLEDFLGMEQNCTKTMNYFASSVQDTQTKQLFQQASQKSQQHLQTMSKHLNAGQNLQ</sequence>
<dbReference type="RefSeq" id="WP_021169779.1">
    <property type="nucleotide sequence ID" value="NZ_CTRP01000003.1"/>
</dbReference>
<accession>A0A0U1KVY7</accession>
<feature type="region of interest" description="Disordered" evidence="1">
    <location>
        <begin position="39"/>
        <end position="65"/>
    </location>
</feature>
<protein>
    <recommendedName>
        <fullName evidence="4">Spore coat protein</fullName>
    </recommendedName>
</protein>
<gene>
    <name evidence="2" type="ORF">SpAn4DRAFT_2051</name>
</gene>
<evidence type="ECO:0008006" key="4">
    <source>
        <dbReference type="Google" id="ProtNLM"/>
    </source>
</evidence>
<feature type="compositionally biased region" description="Polar residues" evidence="1">
    <location>
        <begin position="53"/>
        <end position="65"/>
    </location>
</feature>
<organism evidence="2 3">
    <name type="scientific">Sporomusa ovata</name>
    <dbReference type="NCBI Taxonomy" id="2378"/>
    <lineage>
        <taxon>Bacteria</taxon>
        <taxon>Bacillati</taxon>
        <taxon>Bacillota</taxon>
        <taxon>Negativicutes</taxon>
        <taxon>Selenomonadales</taxon>
        <taxon>Sporomusaceae</taxon>
        <taxon>Sporomusa</taxon>
    </lineage>
</organism>